<dbReference type="AlphaFoldDB" id="A0A7J0F1Q3"/>
<sequence length="251" mass="28415">MVSTPEFGRRTMVGGDPKADLRDLMTGVKMYAQLEEDVRPAERALGTSSREEASFKKQKGSIGSDEARNQCAGLNSFSRVQCSSSLALGNRNLKVQVGFQELDIEFVVVDIPFPYNAIVGKDWLHWMKGVASTLNQVFKFAGPRGEKILYGDQVAAKQCYHAIVSTKATMKEVQLVEEEREVLEDVGRAPEAKVVEDLLRYKLDERSLDCYFLIGSNLKEWERIELIEFLKANIEIFGWTPYEMPRISFVM</sequence>
<proteinExistence type="predicted"/>
<evidence type="ECO:0000313" key="2">
    <source>
        <dbReference type="EMBL" id="GFY92612.1"/>
    </source>
</evidence>
<protein>
    <submittedName>
        <fullName evidence="2">Uncharacterized protein</fullName>
    </submittedName>
</protein>
<evidence type="ECO:0000256" key="1">
    <source>
        <dbReference type="SAM" id="MobiDB-lite"/>
    </source>
</evidence>
<organism evidence="2 3">
    <name type="scientific">Actinidia rufa</name>
    <dbReference type="NCBI Taxonomy" id="165716"/>
    <lineage>
        <taxon>Eukaryota</taxon>
        <taxon>Viridiplantae</taxon>
        <taxon>Streptophyta</taxon>
        <taxon>Embryophyta</taxon>
        <taxon>Tracheophyta</taxon>
        <taxon>Spermatophyta</taxon>
        <taxon>Magnoliopsida</taxon>
        <taxon>eudicotyledons</taxon>
        <taxon>Gunneridae</taxon>
        <taxon>Pentapetalae</taxon>
        <taxon>asterids</taxon>
        <taxon>Ericales</taxon>
        <taxon>Actinidiaceae</taxon>
        <taxon>Actinidia</taxon>
    </lineage>
</organism>
<gene>
    <name evidence="2" type="ORF">Acr_08g0010080</name>
</gene>
<dbReference type="Proteomes" id="UP000585474">
    <property type="component" value="Unassembled WGS sequence"/>
</dbReference>
<dbReference type="PANTHER" id="PTHR33240">
    <property type="entry name" value="OS08G0508500 PROTEIN"/>
    <property type="match status" value="1"/>
</dbReference>
<accession>A0A7J0F1Q3</accession>
<comment type="caution">
    <text evidence="2">The sequence shown here is derived from an EMBL/GenBank/DDBJ whole genome shotgun (WGS) entry which is preliminary data.</text>
</comment>
<reference evidence="2 3" key="1">
    <citation type="submission" date="2019-07" db="EMBL/GenBank/DDBJ databases">
        <title>De Novo Assembly of kiwifruit Actinidia rufa.</title>
        <authorList>
            <person name="Sugita-Konishi S."/>
            <person name="Sato K."/>
            <person name="Mori E."/>
            <person name="Abe Y."/>
            <person name="Kisaki G."/>
            <person name="Hamano K."/>
            <person name="Suezawa K."/>
            <person name="Otani M."/>
            <person name="Fukuda T."/>
            <person name="Manabe T."/>
            <person name="Gomi K."/>
            <person name="Tabuchi M."/>
            <person name="Akimitsu K."/>
            <person name="Kataoka I."/>
        </authorList>
    </citation>
    <scope>NUCLEOTIDE SEQUENCE [LARGE SCALE GENOMIC DNA]</scope>
    <source>
        <strain evidence="3">cv. Fuchu</strain>
    </source>
</reference>
<dbReference type="PANTHER" id="PTHR33240:SF8">
    <property type="entry name" value="OS03G0439900 PROTEIN"/>
    <property type="match status" value="1"/>
</dbReference>
<keyword evidence="3" id="KW-1185">Reference proteome</keyword>
<name>A0A7J0F1Q3_9ERIC</name>
<feature type="region of interest" description="Disordered" evidence="1">
    <location>
        <begin position="41"/>
        <end position="60"/>
    </location>
</feature>
<dbReference type="EMBL" id="BJWL01000008">
    <property type="protein sequence ID" value="GFY92612.1"/>
    <property type="molecule type" value="Genomic_DNA"/>
</dbReference>
<evidence type="ECO:0000313" key="3">
    <source>
        <dbReference type="Proteomes" id="UP000585474"/>
    </source>
</evidence>
<dbReference type="OrthoDB" id="1928766at2759"/>